<gene>
    <name evidence="2" type="ORF">VKT23_018354</name>
</gene>
<accession>A0ABR1IRL4</accession>
<proteinExistence type="predicted"/>
<protein>
    <submittedName>
        <fullName evidence="2">Uncharacterized protein</fullName>
    </submittedName>
</protein>
<reference evidence="2 3" key="1">
    <citation type="submission" date="2024-01" db="EMBL/GenBank/DDBJ databases">
        <title>A draft genome for the cacao thread blight pathogen Marasmiellus scandens.</title>
        <authorList>
            <person name="Baruah I.K."/>
            <person name="Leung J."/>
            <person name="Bukari Y."/>
            <person name="Amoako-Attah I."/>
            <person name="Meinhardt L.W."/>
            <person name="Bailey B.A."/>
            <person name="Cohen S.P."/>
        </authorList>
    </citation>
    <scope>NUCLEOTIDE SEQUENCE [LARGE SCALE GENOMIC DNA]</scope>
    <source>
        <strain evidence="2 3">GH-19</strain>
    </source>
</reference>
<comment type="caution">
    <text evidence="2">The sequence shown here is derived from an EMBL/GenBank/DDBJ whole genome shotgun (WGS) entry which is preliminary data.</text>
</comment>
<sequence length="277" mass="31854">MRPTLVSSKALTLSRLNFLIRKGKYAAASRVRDSIVHSGETIPPDTLYRRAVAAAMLDPPLTRATEENLYNWVHLLPCRHELVQEQEKLFQEPEPEPEPEDAHDSDDMHQKLTWNLPSDPFKHPEFRALYTNGTPKQRLDIILQICKIAASKGYLPSILKPFLHYIVRSVTPVSGTRMLLSLEEAALVYEKERIASSPQSYSGDFDSQSRIKDVRTRLKGVVIRACCRAGWTKEARIVMRRAERGEDALVMPKQLHDHVRKMVRQKKQKPRSLKRKQ</sequence>
<name>A0ABR1IRL4_9AGAR</name>
<dbReference type="Proteomes" id="UP001498398">
    <property type="component" value="Unassembled WGS sequence"/>
</dbReference>
<feature type="region of interest" description="Disordered" evidence="1">
    <location>
        <begin position="87"/>
        <end position="113"/>
    </location>
</feature>
<feature type="compositionally biased region" description="Basic and acidic residues" evidence="1">
    <location>
        <begin position="100"/>
        <end position="110"/>
    </location>
</feature>
<keyword evidence="3" id="KW-1185">Reference proteome</keyword>
<evidence type="ECO:0000256" key="1">
    <source>
        <dbReference type="SAM" id="MobiDB-lite"/>
    </source>
</evidence>
<evidence type="ECO:0000313" key="2">
    <source>
        <dbReference type="EMBL" id="KAK7437919.1"/>
    </source>
</evidence>
<organism evidence="2 3">
    <name type="scientific">Marasmiellus scandens</name>
    <dbReference type="NCBI Taxonomy" id="2682957"/>
    <lineage>
        <taxon>Eukaryota</taxon>
        <taxon>Fungi</taxon>
        <taxon>Dikarya</taxon>
        <taxon>Basidiomycota</taxon>
        <taxon>Agaricomycotina</taxon>
        <taxon>Agaricomycetes</taxon>
        <taxon>Agaricomycetidae</taxon>
        <taxon>Agaricales</taxon>
        <taxon>Marasmiineae</taxon>
        <taxon>Omphalotaceae</taxon>
        <taxon>Marasmiellus</taxon>
    </lineage>
</organism>
<dbReference type="EMBL" id="JBANRG010000082">
    <property type="protein sequence ID" value="KAK7437919.1"/>
    <property type="molecule type" value="Genomic_DNA"/>
</dbReference>
<evidence type="ECO:0000313" key="3">
    <source>
        <dbReference type="Proteomes" id="UP001498398"/>
    </source>
</evidence>